<name>A0A8E2F1U5_9PEZI</name>
<accession>A0A8E2F1U5</accession>
<evidence type="ECO:0000313" key="1">
    <source>
        <dbReference type="EMBL" id="OCL09055.1"/>
    </source>
</evidence>
<sequence length="135" mass="15484">MLSQAYPKLMRHTVEYDKRLTTLKNRLSQGRNWHMLAAQFGTGILALVPTDGDFGIHDRDIERLPVDDFKLLINILDEERGGFLCKCSQQMTHFLNLLSGPIPERKYMLEDMDGSLVKEEPFDSPGLIEYLELDG</sequence>
<dbReference type="Proteomes" id="UP000250140">
    <property type="component" value="Unassembled WGS sequence"/>
</dbReference>
<dbReference type="EMBL" id="KV749525">
    <property type="protein sequence ID" value="OCL09055.1"/>
    <property type="molecule type" value="Genomic_DNA"/>
</dbReference>
<proteinExistence type="predicted"/>
<gene>
    <name evidence="1" type="ORF">AOQ84DRAFT_376179</name>
</gene>
<organism evidence="1 2">
    <name type="scientific">Glonium stellatum</name>
    <dbReference type="NCBI Taxonomy" id="574774"/>
    <lineage>
        <taxon>Eukaryota</taxon>
        <taxon>Fungi</taxon>
        <taxon>Dikarya</taxon>
        <taxon>Ascomycota</taxon>
        <taxon>Pezizomycotina</taxon>
        <taxon>Dothideomycetes</taxon>
        <taxon>Pleosporomycetidae</taxon>
        <taxon>Gloniales</taxon>
        <taxon>Gloniaceae</taxon>
        <taxon>Glonium</taxon>
    </lineage>
</organism>
<protein>
    <submittedName>
        <fullName evidence="1">Uncharacterized protein</fullName>
    </submittedName>
</protein>
<reference evidence="1 2" key="1">
    <citation type="journal article" date="2016" name="Nat. Commun.">
        <title>Ectomycorrhizal ecology is imprinted in the genome of the dominant symbiotic fungus Cenococcum geophilum.</title>
        <authorList>
            <consortium name="DOE Joint Genome Institute"/>
            <person name="Peter M."/>
            <person name="Kohler A."/>
            <person name="Ohm R.A."/>
            <person name="Kuo A."/>
            <person name="Krutzmann J."/>
            <person name="Morin E."/>
            <person name="Arend M."/>
            <person name="Barry K.W."/>
            <person name="Binder M."/>
            <person name="Choi C."/>
            <person name="Clum A."/>
            <person name="Copeland A."/>
            <person name="Grisel N."/>
            <person name="Haridas S."/>
            <person name="Kipfer T."/>
            <person name="LaButti K."/>
            <person name="Lindquist E."/>
            <person name="Lipzen A."/>
            <person name="Maire R."/>
            <person name="Meier B."/>
            <person name="Mihaltcheva S."/>
            <person name="Molinier V."/>
            <person name="Murat C."/>
            <person name="Poggeler S."/>
            <person name="Quandt C.A."/>
            <person name="Sperisen C."/>
            <person name="Tritt A."/>
            <person name="Tisserant E."/>
            <person name="Crous P.W."/>
            <person name="Henrissat B."/>
            <person name="Nehls U."/>
            <person name="Egli S."/>
            <person name="Spatafora J.W."/>
            <person name="Grigoriev I.V."/>
            <person name="Martin F.M."/>
        </authorList>
    </citation>
    <scope>NUCLEOTIDE SEQUENCE [LARGE SCALE GENOMIC DNA]</scope>
    <source>
        <strain evidence="1 2">CBS 207.34</strain>
    </source>
</reference>
<dbReference type="AlphaFoldDB" id="A0A8E2F1U5"/>
<keyword evidence="2" id="KW-1185">Reference proteome</keyword>
<evidence type="ECO:0000313" key="2">
    <source>
        <dbReference type="Proteomes" id="UP000250140"/>
    </source>
</evidence>
<dbReference type="OrthoDB" id="3945308at2759"/>